<protein>
    <submittedName>
        <fullName evidence="4">ISAs1 family transposase</fullName>
    </submittedName>
</protein>
<accession>A0A6L2ZQA9</accession>
<organism evidence="4 5">
    <name type="scientific">Candidatus Regiella insecticola</name>
    <dbReference type="NCBI Taxonomy" id="138073"/>
    <lineage>
        <taxon>Bacteria</taxon>
        <taxon>Pseudomonadati</taxon>
        <taxon>Pseudomonadota</taxon>
        <taxon>Gammaproteobacteria</taxon>
        <taxon>Enterobacterales</taxon>
        <taxon>Enterobacteriaceae</taxon>
        <taxon>aphid secondary symbionts</taxon>
        <taxon>Candidatus Regiella</taxon>
    </lineage>
</organism>
<dbReference type="GO" id="GO:0003677">
    <property type="term" value="F:DNA binding"/>
    <property type="evidence" value="ECO:0007669"/>
    <property type="project" value="InterPro"/>
</dbReference>
<sequence>MYPNEYLTMSILKQLALIPDPRKDINIKPQLIDVIFVVFAAVLSGASGWKSIQDFGEAQLDWLKKYGTYQNGIPRRHCIANIINALDTDLLVQTLLSWINERRERTGRMLIALDGKTLRRSWSEEICTALHTVSAYDVDAGITLYQKAANSKGKEGELARQIIDALALDNAIVTLDSLHCQTSTLSLITQRNGDFVVQLKANQKTLFEQVKQQFATAYYTDKVHEYTQTNQGHGRVEKRTVMQINAELPEELKAKWPSIRTFIEVASERTKNEVTHCRSRWYVSSLPLNVKQAALAIRQHWGIENQLHWILDVVFREDELSIKEPEGAAHMALFNRVALSLIKQHKGKQDSIASKRRKAAWSADFRSQLIFG</sequence>
<dbReference type="PANTHER" id="PTHR30298">
    <property type="entry name" value="H REPEAT-ASSOCIATED PREDICTED TRANSPOSASE"/>
    <property type="match status" value="1"/>
</dbReference>
<dbReference type="Proteomes" id="UP000504714">
    <property type="component" value="Unassembled WGS sequence"/>
</dbReference>
<dbReference type="PANTHER" id="PTHR30298:SF0">
    <property type="entry name" value="PROTEIN YBFL-RELATED"/>
    <property type="match status" value="1"/>
</dbReference>
<proteinExistence type="inferred from homology"/>
<comment type="caution">
    <text evidence="4">The sequence shown here is derived from an EMBL/GenBank/DDBJ whole genome shotgun (WGS) entry which is preliminary data.</text>
</comment>
<dbReference type="InterPro" id="IPR002559">
    <property type="entry name" value="Transposase_11"/>
</dbReference>
<dbReference type="Pfam" id="PF01609">
    <property type="entry name" value="DDE_Tnp_1"/>
    <property type="match status" value="1"/>
</dbReference>
<feature type="domain" description="Transposase IS4-like" evidence="2">
    <location>
        <begin position="108"/>
        <end position="338"/>
    </location>
</feature>
<dbReference type="Pfam" id="PF13808">
    <property type="entry name" value="DDE_Tnp_1_assoc"/>
    <property type="match status" value="1"/>
</dbReference>
<reference evidence="4 5" key="1">
    <citation type="submission" date="2020-06" db="EMBL/GenBank/DDBJ databases">
        <title>The genome sequence of Candidatus Regiella insecticola strain Tut.</title>
        <authorList>
            <person name="Nikoh N."/>
            <person name="Tsuchida T."/>
            <person name="Koga R."/>
            <person name="Oshima K."/>
            <person name="Hattori M."/>
            <person name="Fukatsu T."/>
        </authorList>
    </citation>
    <scope>NUCLEOTIDE SEQUENCE [LARGE SCALE GENOMIC DNA]</scope>
    <source>
        <strain evidence="4 5">Tut</strain>
    </source>
</reference>
<gene>
    <name evidence="4" type="primary">yhhI</name>
    <name evidence="4" type="ORF">RINTU1_22900</name>
</gene>
<dbReference type="EMBL" id="BLXO01000004">
    <property type="protein sequence ID" value="GFN46600.1"/>
    <property type="molecule type" value="Genomic_DNA"/>
</dbReference>
<dbReference type="InterPro" id="IPR051698">
    <property type="entry name" value="Transposase_11-like"/>
</dbReference>
<evidence type="ECO:0000313" key="5">
    <source>
        <dbReference type="Proteomes" id="UP000504714"/>
    </source>
</evidence>
<dbReference type="GO" id="GO:0006313">
    <property type="term" value="P:DNA transposition"/>
    <property type="evidence" value="ECO:0007669"/>
    <property type="project" value="InterPro"/>
</dbReference>
<dbReference type="GO" id="GO:0004803">
    <property type="term" value="F:transposase activity"/>
    <property type="evidence" value="ECO:0007669"/>
    <property type="project" value="InterPro"/>
</dbReference>
<comment type="similarity">
    <text evidence="1">Belongs to the transposase 11 family.</text>
</comment>
<dbReference type="InterPro" id="IPR032806">
    <property type="entry name" value="YbfD_N"/>
</dbReference>
<dbReference type="AlphaFoldDB" id="A0A6L2ZQA9"/>
<evidence type="ECO:0000313" key="4">
    <source>
        <dbReference type="EMBL" id="GFN46600.1"/>
    </source>
</evidence>
<dbReference type="InterPro" id="IPR047647">
    <property type="entry name" value="ISAs1_transpos"/>
</dbReference>
<evidence type="ECO:0000259" key="2">
    <source>
        <dbReference type="Pfam" id="PF01609"/>
    </source>
</evidence>
<evidence type="ECO:0000259" key="3">
    <source>
        <dbReference type="Pfam" id="PF13808"/>
    </source>
</evidence>
<dbReference type="NCBIfam" id="NF033564">
    <property type="entry name" value="transpos_ISAs1"/>
    <property type="match status" value="1"/>
</dbReference>
<name>A0A6L2ZQA9_9ENTR</name>
<feature type="domain" description="H repeat-associated protein N-terminal" evidence="3">
    <location>
        <begin position="13"/>
        <end position="99"/>
    </location>
</feature>
<evidence type="ECO:0000256" key="1">
    <source>
        <dbReference type="ARBA" id="ARBA00010075"/>
    </source>
</evidence>